<evidence type="ECO:0008006" key="3">
    <source>
        <dbReference type="Google" id="ProtNLM"/>
    </source>
</evidence>
<sequence length="82" mass="8894">MKAKHPSPCGEILLSYLTGLAPVGNLIEIPRKHVAADLGYRAYGTFHSYLNQLIARGYVRRVACGNAGSTGLLVVLRRLEDA</sequence>
<gene>
    <name evidence="1" type="ORF">GGR00_001274</name>
</gene>
<dbReference type="AlphaFoldDB" id="A0A7X0KJY5"/>
<reference evidence="1 2" key="1">
    <citation type="submission" date="2020-08" db="EMBL/GenBank/DDBJ databases">
        <title>Genomic Encyclopedia of Type Strains, Phase IV (KMG-IV): sequencing the most valuable type-strain genomes for metagenomic binning, comparative biology and taxonomic classification.</title>
        <authorList>
            <person name="Goeker M."/>
        </authorList>
    </citation>
    <scope>NUCLEOTIDE SEQUENCE [LARGE SCALE GENOMIC DNA]</scope>
    <source>
        <strain evidence="1 2">DSM 7051</strain>
    </source>
</reference>
<evidence type="ECO:0000313" key="2">
    <source>
        <dbReference type="Proteomes" id="UP000536262"/>
    </source>
</evidence>
<comment type="caution">
    <text evidence="1">The sequence shown here is derived from an EMBL/GenBank/DDBJ whole genome shotgun (WGS) entry which is preliminary data.</text>
</comment>
<evidence type="ECO:0000313" key="1">
    <source>
        <dbReference type="EMBL" id="MBB6353506.1"/>
    </source>
</evidence>
<organism evidence="1 2">
    <name type="scientific">Aminobacter aganoensis</name>
    <dbReference type="NCBI Taxonomy" id="83264"/>
    <lineage>
        <taxon>Bacteria</taxon>
        <taxon>Pseudomonadati</taxon>
        <taxon>Pseudomonadota</taxon>
        <taxon>Alphaproteobacteria</taxon>
        <taxon>Hyphomicrobiales</taxon>
        <taxon>Phyllobacteriaceae</taxon>
        <taxon>Aminobacter</taxon>
    </lineage>
</organism>
<dbReference type="Proteomes" id="UP000536262">
    <property type="component" value="Unassembled WGS sequence"/>
</dbReference>
<protein>
    <recommendedName>
        <fullName evidence="3">Transcriptional regulator</fullName>
    </recommendedName>
</protein>
<dbReference type="RefSeq" id="WP_184698592.1">
    <property type="nucleotide sequence ID" value="NZ_BAABEG010000001.1"/>
</dbReference>
<proteinExistence type="predicted"/>
<dbReference type="EMBL" id="JACHOU010000002">
    <property type="protein sequence ID" value="MBB6353506.1"/>
    <property type="molecule type" value="Genomic_DNA"/>
</dbReference>
<name>A0A7X0KJY5_9HYPH</name>
<accession>A0A7X0KJY5</accession>
<keyword evidence="2" id="KW-1185">Reference proteome</keyword>